<dbReference type="RefSeq" id="WP_098453783.1">
    <property type="nucleotide sequence ID" value="NZ_PDJG01000001.1"/>
</dbReference>
<keyword evidence="3" id="KW-1185">Reference proteome</keyword>
<comment type="caution">
    <text evidence="2">The sequence shown here is derived from an EMBL/GenBank/DDBJ whole genome shotgun (WGS) entry which is preliminary data.</text>
</comment>
<feature type="transmembrane region" description="Helical" evidence="1">
    <location>
        <begin position="12"/>
        <end position="33"/>
    </location>
</feature>
<dbReference type="AlphaFoldDB" id="A0A2A9E0F1"/>
<proteinExistence type="predicted"/>
<evidence type="ECO:0000313" key="3">
    <source>
        <dbReference type="Proteomes" id="UP000225548"/>
    </source>
</evidence>
<dbReference type="OrthoDB" id="3748887at2"/>
<dbReference type="Proteomes" id="UP000225548">
    <property type="component" value="Unassembled WGS sequence"/>
</dbReference>
<keyword evidence="1" id="KW-1133">Transmembrane helix</keyword>
<dbReference type="EMBL" id="PDJG01000001">
    <property type="protein sequence ID" value="PFG32408.1"/>
    <property type="molecule type" value="Genomic_DNA"/>
</dbReference>
<accession>A0A2A9E0F1</accession>
<sequence length="90" mass="9819">MGNGYGMNGGMGWGWIFGLLAIVGVTLLVILAVRFIGGGVRRGPDASAAPLVKPTPSGHERPRQILAERYARGEIDTTEYRERLEHLQDE</sequence>
<gene>
    <name evidence="2" type="ORF">ATL42_0239</name>
</gene>
<name>A0A2A9E0F1_9MICO</name>
<keyword evidence="1" id="KW-0472">Membrane</keyword>
<protein>
    <submittedName>
        <fullName evidence="2">Putative membrane protein</fullName>
    </submittedName>
</protein>
<organism evidence="2 3">
    <name type="scientific">Sanguibacter antarcticus</name>
    <dbReference type="NCBI Taxonomy" id="372484"/>
    <lineage>
        <taxon>Bacteria</taxon>
        <taxon>Bacillati</taxon>
        <taxon>Actinomycetota</taxon>
        <taxon>Actinomycetes</taxon>
        <taxon>Micrococcales</taxon>
        <taxon>Sanguibacteraceae</taxon>
        <taxon>Sanguibacter</taxon>
    </lineage>
</organism>
<reference evidence="2 3" key="1">
    <citation type="submission" date="2017-10" db="EMBL/GenBank/DDBJ databases">
        <title>Sequencing the genomes of 1000 actinobacteria strains.</title>
        <authorList>
            <person name="Klenk H.-P."/>
        </authorList>
    </citation>
    <scope>NUCLEOTIDE SEQUENCE [LARGE SCALE GENOMIC DNA]</scope>
    <source>
        <strain evidence="2 3">DSM 18966</strain>
    </source>
</reference>
<evidence type="ECO:0000313" key="2">
    <source>
        <dbReference type="EMBL" id="PFG32408.1"/>
    </source>
</evidence>
<evidence type="ECO:0000256" key="1">
    <source>
        <dbReference type="SAM" id="Phobius"/>
    </source>
</evidence>
<keyword evidence="1" id="KW-0812">Transmembrane</keyword>